<proteinExistence type="predicted"/>
<feature type="transmembrane region" description="Helical" evidence="2">
    <location>
        <begin position="189"/>
        <end position="215"/>
    </location>
</feature>
<feature type="transmembrane region" description="Helical" evidence="2">
    <location>
        <begin position="227"/>
        <end position="250"/>
    </location>
</feature>
<name>A0A5Q0GZA8_SACSY</name>
<organism evidence="3 4">
    <name type="scientific">Saccharothrix syringae</name>
    <name type="common">Nocardiopsis syringae</name>
    <dbReference type="NCBI Taxonomy" id="103733"/>
    <lineage>
        <taxon>Bacteria</taxon>
        <taxon>Bacillati</taxon>
        <taxon>Actinomycetota</taxon>
        <taxon>Actinomycetes</taxon>
        <taxon>Pseudonocardiales</taxon>
        <taxon>Pseudonocardiaceae</taxon>
        <taxon>Saccharothrix</taxon>
    </lineage>
</organism>
<accession>A0A5Q0GZA8</accession>
<dbReference type="PANTHER" id="PTHR41282:SF1">
    <property type="entry name" value="CONSERVED TRANSMEMBRANE PROTEIN-RELATED"/>
    <property type="match status" value="1"/>
</dbReference>
<keyword evidence="2" id="KW-1133">Transmembrane helix</keyword>
<keyword evidence="2" id="KW-0812">Transmembrane</keyword>
<dbReference type="PANTHER" id="PTHR41282">
    <property type="entry name" value="CONSERVED TRANSMEMBRANE PROTEIN-RELATED"/>
    <property type="match status" value="1"/>
</dbReference>
<feature type="compositionally biased region" description="Low complexity" evidence="1">
    <location>
        <begin position="14"/>
        <end position="29"/>
    </location>
</feature>
<dbReference type="OrthoDB" id="116480at2"/>
<feature type="transmembrane region" description="Helical" evidence="2">
    <location>
        <begin position="121"/>
        <end position="144"/>
    </location>
</feature>
<feature type="transmembrane region" description="Helical" evidence="2">
    <location>
        <begin position="72"/>
        <end position="91"/>
    </location>
</feature>
<dbReference type="AlphaFoldDB" id="A0A5Q0GZA8"/>
<sequence length="255" mass="27170">MRTTTNPPIRSLLSSTPAASAKPGKAAPARHPAYRQIGRGRGMTTDDVVTKTAAVLASTVASTVVTLQVGSWVPVTVALPVALGLAVYLTFRPRDSAVLALLYAVAQGVVLGTTTRVSETVAPGVAMQAVIATISVFVVVLAVYKLRLVRLTTRRVKWFIVVLVGFLLTVLVDVLLGSVVGVDLGLRDIGVMGVLFSLLSICLAAFSFLLSFAAADRMIRDGVPASWAWYLAFGLVMTLVWLYTEILWLLTSARL</sequence>
<dbReference type="RefSeq" id="WP_033431255.1">
    <property type="nucleotide sequence ID" value="NZ_CP034550.1"/>
</dbReference>
<evidence type="ECO:0000256" key="2">
    <source>
        <dbReference type="SAM" id="Phobius"/>
    </source>
</evidence>
<keyword evidence="2" id="KW-0472">Membrane</keyword>
<reference evidence="4" key="1">
    <citation type="journal article" date="2021" name="Curr. Microbiol.">
        <title>Complete genome of nocamycin-producing strain Saccharothrix syringae NRRL B-16468 reveals the biosynthetic potential for secondary metabolites.</title>
        <authorList>
            <person name="Mo X."/>
            <person name="Yang S."/>
        </authorList>
    </citation>
    <scope>NUCLEOTIDE SEQUENCE [LARGE SCALE GENOMIC DNA]</scope>
    <source>
        <strain evidence="4">ATCC 51364 / DSM 43886 / JCM 6844 / KCTC 9398 / NBRC 14523 / NRRL B-16468 / INA 2240</strain>
    </source>
</reference>
<keyword evidence="4" id="KW-1185">Reference proteome</keyword>
<evidence type="ECO:0000313" key="3">
    <source>
        <dbReference type="EMBL" id="QFZ18712.1"/>
    </source>
</evidence>
<feature type="transmembrane region" description="Helical" evidence="2">
    <location>
        <begin position="156"/>
        <end position="177"/>
    </location>
</feature>
<protein>
    <submittedName>
        <fullName evidence="3">Bax inhibitor-1/YccA family protein</fullName>
    </submittedName>
</protein>
<dbReference type="InterPro" id="IPR010539">
    <property type="entry name" value="BaxI_1-like"/>
</dbReference>
<dbReference type="Pfam" id="PF12811">
    <property type="entry name" value="BaxI_1"/>
    <property type="match status" value="1"/>
</dbReference>
<dbReference type="EMBL" id="CP034550">
    <property type="protein sequence ID" value="QFZ18712.1"/>
    <property type="molecule type" value="Genomic_DNA"/>
</dbReference>
<evidence type="ECO:0000313" key="4">
    <source>
        <dbReference type="Proteomes" id="UP000325787"/>
    </source>
</evidence>
<dbReference type="KEGG" id="ssyi:EKG83_15700"/>
<evidence type="ECO:0000256" key="1">
    <source>
        <dbReference type="SAM" id="MobiDB-lite"/>
    </source>
</evidence>
<feature type="region of interest" description="Disordered" evidence="1">
    <location>
        <begin position="1"/>
        <end position="32"/>
    </location>
</feature>
<dbReference type="Proteomes" id="UP000325787">
    <property type="component" value="Chromosome"/>
</dbReference>
<gene>
    <name evidence="3" type="ORF">EKG83_15700</name>
</gene>